<dbReference type="Proteomes" id="UP000218628">
    <property type="component" value="Chromosome"/>
</dbReference>
<evidence type="ECO:0000313" key="3">
    <source>
        <dbReference type="Proteomes" id="UP000218628"/>
    </source>
</evidence>
<keyword evidence="1" id="KW-1133">Transmembrane helix</keyword>
<dbReference type="AlphaFoldDB" id="A0A291DFR5"/>
<organism evidence="2 3">
    <name type="scientific">Rothia mucilaginosa</name>
    <dbReference type="NCBI Taxonomy" id="43675"/>
    <lineage>
        <taxon>Bacteria</taxon>
        <taxon>Bacillati</taxon>
        <taxon>Actinomycetota</taxon>
        <taxon>Actinomycetes</taxon>
        <taxon>Micrococcales</taxon>
        <taxon>Micrococcaceae</taxon>
        <taxon>Rothia</taxon>
    </lineage>
</organism>
<name>A0A291DFR5_9MICC</name>
<keyword evidence="1" id="KW-0812">Transmembrane</keyword>
<keyword evidence="1" id="KW-0472">Membrane</keyword>
<feature type="transmembrane region" description="Helical" evidence="1">
    <location>
        <begin position="44"/>
        <end position="68"/>
    </location>
</feature>
<reference evidence="3" key="1">
    <citation type="submission" date="2017-09" db="EMBL/GenBank/DDBJ databases">
        <title>FDA dAtabase for Regulatory Grade micrObial Sequences (FDA-ARGOS): Supporting development and validation of Infectious Disease Dx tests.</title>
        <authorList>
            <person name="Minogue T."/>
            <person name="Wolcott M."/>
            <person name="Wasieloski L."/>
            <person name="Aguilar W."/>
            <person name="Moore D."/>
            <person name="Tallon L."/>
            <person name="Sadzewicz L."/>
            <person name="Ott S."/>
            <person name="Zhao X."/>
            <person name="Nagaraj S."/>
            <person name="Vavikolanu K."/>
            <person name="Aluvathingal J."/>
            <person name="Nadendla S."/>
            <person name="Sichtig H."/>
        </authorList>
    </citation>
    <scope>NUCLEOTIDE SEQUENCE [LARGE SCALE GENOMIC DNA]</scope>
    <source>
        <strain evidence="3">FDAARGOS_369</strain>
    </source>
</reference>
<sequence length="93" mass="10485">MSAVSTVHVSPHASMADRMVVGALSASARLKNEANKLIIRYDGWFLVLLAVLLVLSFILFAAMVIWCFQNGRYQFTGNWDWGADHNHVFVECR</sequence>
<dbReference type="RefSeq" id="WP_096740929.1">
    <property type="nucleotide sequence ID" value="NZ_CP023510.1"/>
</dbReference>
<accession>A0A291DFR5</accession>
<evidence type="ECO:0000313" key="2">
    <source>
        <dbReference type="EMBL" id="ATF63253.1"/>
    </source>
</evidence>
<evidence type="ECO:0000256" key="1">
    <source>
        <dbReference type="SAM" id="Phobius"/>
    </source>
</evidence>
<proteinExistence type="predicted"/>
<protein>
    <submittedName>
        <fullName evidence="2">Uncharacterized protein</fullName>
    </submittedName>
</protein>
<dbReference type="EMBL" id="CP023510">
    <property type="protein sequence ID" value="ATF63253.1"/>
    <property type="molecule type" value="Genomic_DNA"/>
</dbReference>
<gene>
    <name evidence="2" type="ORF">CO690_06005</name>
</gene>